<protein>
    <recommendedName>
        <fullName evidence="2">Transglycosylase SLT domain-containing protein</fullName>
    </recommendedName>
</protein>
<evidence type="ECO:0000259" key="2">
    <source>
        <dbReference type="Pfam" id="PF13406"/>
    </source>
</evidence>
<evidence type="ECO:0000313" key="3">
    <source>
        <dbReference type="EMBL" id="OYQ28229.1"/>
    </source>
</evidence>
<dbReference type="Gene3D" id="1.10.8.350">
    <property type="entry name" value="Bacterial muramidase"/>
    <property type="match status" value="1"/>
</dbReference>
<dbReference type="SUPFAM" id="SSF53955">
    <property type="entry name" value="Lysozyme-like"/>
    <property type="match status" value="1"/>
</dbReference>
<proteinExistence type="predicted"/>
<dbReference type="AlphaFoldDB" id="A0A255YGA1"/>
<dbReference type="InterPro" id="IPR023346">
    <property type="entry name" value="Lysozyme-like_dom_sf"/>
</dbReference>
<dbReference type="GO" id="GO:0009253">
    <property type="term" value="P:peptidoglycan catabolic process"/>
    <property type="evidence" value="ECO:0007669"/>
    <property type="project" value="TreeGrafter"/>
</dbReference>
<keyword evidence="4" id="KW-1185">Reference proteome</keyword>
<evidence type="ECO:0000313" key="4">
    <source>
        <dbReference type="Proteomes" id="UP000216991"/>
    </source>
</evidence>
<evidence type="ECO:0000256" key="1">
    <source>
        <dbReference type="SAM" id="SignalP"/>
    </source>
</evidence>
<dbReference type="InterPro" id="IPR011970">
    <property type="entry name" value="MltB_2"/>
</dbReference>
<dbReference type="InterPro" id="IPR031304">
    <property type="entry name" value="SLT_2"/>
</dbReference>
<feature type="signal peptide" evidence="1">
    <location>
        <begin position="1"/>
        <end position="22"/>
    </location>
</feature>
<dbReference type="PANTHER" id="PTHR30163">
    <property type="entry name" value="MEMBRANE-BOUND LYTIC MUREIN TRANSGLYCOSYLASE B"/>
    <property type="match status" value="1"/>
</dbReference>
<accession>A0A255YGA1</accession>
<keyword evidence="1" id="KW-0732">Signal</keyword>
<dbReference type="Pfam" id="PF13406">
    <property type="entry name" value="SLT_2"/>
    <property type="match status" value="1"/>
</dbReference>
<dbReference type="GO" id="GO:0008933">
    <property type="term" value="F:peptidoglycan lytic transglycosylase activity"/>
    <property type="evidence" value="ECO:0007669"/>
    <property type="project" value="TreeGrafter"/>
</dbReference>
<dbReference type="CDD" id="cd13399">
    <property type="entry name" value="Slt35-like"/>
    <property type="match status" value="1"/>
</dbReference>
<sequence length="361" mass="38558">MSVRFSRVLGILIALLAAPACADEARVSPEQQAAFAEWLNVYRAEATARGLKPEWLDATLAGVTLVPHVIGADRSQPGTAARPVRFPDYLAAKFRGDRVVHGQRQFAANRDLLAQAEAASGVPAAIIAAIWGIETSYGRVMGRHDLPSALATLAFEGRRRDLFTRELDAAVRIVGEGHASRAVMKGSWAGAFGQTQFLPSSYLSYGRDGDGDGRVDLWASQADVFASIGHYLAKSGWQAGEGWGFRTLPPEGFDRASVAATEPPSRCVAPLSRHSALKPAREWRALGFTPVNASWPADDVPMSLIEPDGAGQGAYLVTRSYRAILGYNCSNLYAMSVTLLADAISLPQPVAPLQVATTGAQ</sequence>
<reference evidence="3 4" key="1">
    <citation type="submission" date="2017-07" db="EMBL/GenBank/DDBJ databases">
        <title>Sandarakinorhabdus cyanobacteriorum sp. nov., a novel bacterium isolated from cyanobacterial aggregates in a eutrophic lake.</title>
        <authorList>
            <person name="Cai H."/>
        </authorList>
    </citation>
    <scope>NUCLEOTIDE SEQUENCE [LARGE SCALE GENOMIC DNA]</scope>
    <source>
        <strain evidence="3 4">TH057</strain>
    </source>
</reference>
<dbReference type="InterPro" id="IPR043426">
    <property type="entry name" value="MltB-like"/>
</dbReference>
<feature type="chain" id="PRO_5012038878" description="Transglycosylase SLT domain-containing protein" evidence="1">
    <location>
        <begin position="23"/>
        <end position="361"/>
    </location>
</feature>
<organism evidence="3 4">
    <name type="scientific">Sandarakinorhabdus cyanobacteriorum</name>
    <dbReference type="NCBI Taxonomy" id="1981098"/>
    <lineage>
        <taxon>Bacteria</taxon>
        <taxon>Pseudomonadati</taxon>
        <taxon>Pseudomonadota</taxon>
        <taxon>Alphaproteobacteria</taxon>
        <taxon>Sphingomonadales</taxon>
        <taxon>Sphingosinicellaceae</taxon>
        <taxon>Sandarakinorhabdus</taxon>
    </lineage>
</organism>
<comment type="caution">
    <text evidence="3">The sequence shown here is derived from an EMBL/GenBank/DDBJ whole genome shotgun (WGS) entry which is preliminary data.</text>
</comment>
<feature type="domain" description="Transglycosylase SLT" evidence="2">
    <location>
        <begin position="35"/>
        <end position="342"/>
    </location>
</feature>
<name>A0A255YGA1_9SPHN</name>
<dbReference type="PANTHER" id="PTHR30163:SF8">
    <property type="entry name" value="LYTIC MUREIN TRANSGLYCOSYLASE"/>
    <property type="match status" value="1"/>
</dbReference>
<dbReference type="RefSeq" id="WP_094473874.1">
    <property type="nucleotide sequence ID" value="NZ_NOXT01000111.1"/>
</dbReference>
<gene>
    <name evidence="3" type="ORF">CHU93_09710</name>
</gene>
<dbReference type="OrthoDB" id="9808544at2"/>
<dbReference type="Gene3D" id="1.10.530.10">
    <property type="match status" value="1"/>
</dbReference>
<dbReference type="Proteomes" id="UP000216991">
    <property type="component" value="Unassembled WGS sequence"/>
</dbReference>
<dbReference type="NCBIfam" id="TIGR02283">
    <property type="entry name" value="MltB_2"/>
    <property type="match status" value="1"/>
</dbReference>
<dbReference type="EMBL" id="NOXT01000111">
    <property type="protein sequence ID" value="OYQ28229.1"/>
    <property type="molecule type" value="Genomic_DNA"/>
</dbReference>